<protein>
    <submittedName>
        <fullName evidence="1">Uncharacterized protein</fullName>
    </submittedName>
</protein>
<dbReference type="AlphaFoldDB" id="A0A8D8QZR4"/>
<dbReference type="EMBL" id="HBUF01118088">
    <property type="protein sequence ID" value="CAG6641573.1"/>
    <property type="molecule type" value="Transcribed_RNA"/>
</dbReference>
<organism evidence="1">
    <name type="scientific">Cacopsylla melanoneura</name>
    <dbReference type="NCBI Taxonomy" id="428564"/>
    <lineage>
        <taxon>Eukaryota</taxon>
        <taxon>Metazoa</taxon>
        <taxon>Ecdysozoa</taxon>
        <taxon>Arthropoda</taxon>
        <taxon>Hexapoda</taxon>
        <taxon>Insecta</taxon>
        <taxon>Pterygota</taxon>
        <taxon>Neoptera</taxon>
        <taxon>Paraneoptera</taxon>
        <taxon>Hemiptera</taxon>
        <taxon>Sternorrhyncha</taxon>
        <taxon>Psylloidea</taxon>
        <taxon>Psyllidae</taxon>
        <taxon>Psyllinae</taxon>
        <taxon>Cacopsylla</taxon>
    </lineage>
</organism>
<name>A0A8D8QZR4_9HEMI</name>
<evidence type="ECO:0000313" key="1">
    <source>
        <dbReference type="EMBL" id="CAG6641573.1"/>
    </source>
</evidence>
<sequence>MIMKSLMSFVPNSFQDPISYKYHTHITHKLQVPYTHKLHTSSHYTGICIMQPLFIVARHFTSKLETNTYTKQDFVSFSHIVTLETLERFIIIKHFYFPF</sequence>
<accession>A0A8D8QZR4</accession>
<proteinExistence type="predicted"/>
<reference evidence="1" key="1">
    <citation type="submission" date="2021-05" db="EMBL/GenBank/DDBJ databases">
        <authorList>
            <person name="Alioto T."/>
            <person name="Alioto T."/>
            <person name="Gomez Garrido J."/>
        </authorList>
    </citation>
    <scope>NUCLEOTIDE SEQUENCE</scope>
</reference>